<evidence type="ECO:0000256" key="3">
    <source>
        <dbReference type="ARBA" id="ARBA00022598"/>
    </source>
</evidence>
<dbReference type="InterPro" id="IPR003721">
    <property type="entry name" value="Pantoate_ligase"/>
</dbReference>
<feature type="binding site" evidence="8">
    <location>
        <position position="178"/>
    </location>
    <ligand>
        <name>ATP</name>
        <dbReference type="ChEBI" id="CHEBI:30616"/>
    </ligand>
</feature>
<evidence type="ECO:0000256" key="1">
    <source>
        <dbReference type="ARBA" id="ARBA00004990"/>
    </source>
</evidence>
<gene>
    <name evidence="8" type="primary">panC</name>
    <name evidence="9" type="ORF">CJ014_11320</name>
</gene>
<dbReference type="SUPFAM" id="SSF52374">
    <property type="entry name" value="Nucleotidylyl transferase"/>
    <property type="match status" value="1"/>
</dbReference>
<comment type="similarity">
    <text evidence="2 8">Belongs to the pantothenate synthetase family.</text>
</comment>
<keyword evidence="5 8" id="KW-0547">Nucleotide-binding</keyword>
<dbReference type="Pfam" id="PF02569">
    <property type="entry name" value="Pantoate_ligase"/>
    <property type="match status" value="1"/>
</dbReference>
<dbReference type="CDD" id="cd00560">
    <property type="entry name" value="PanC"/>
    <property type="match status" value="1"/>
</dbReference>
<dbReference type="EMBL" id="NQVN01000006">
    <property type="protein sequence ID" value="PIO99060.1"/>
    <property type="molecule type" value="Genomic_DNA"/>
</dbReference>
<feature type="binding site" evidence="8">
    <location>
        <begin position="149"/>
        <end position="152"/>
    </location>
    <ligand>
        <name>ATP</name>
        <dbReference type="ChEBI" id="CHEBI:30616"/>
    </ligand>
</feature>
<comment type="subunit">
    <text evidence="8">Homodimer.</text>
</comment>
<dbReference type="GO" id="GO:0005829">
    <property type="term" value="C:cytosol"/>
    <property type="evidence" value="ECO:0007669"/>
    <property type="project" value="TreeGrafter"/>
</dbReference>
<dbReference type="InterPro" id="IPR014729">
    <property type="entry name" value="Rossmann-like_a/b/a_fold"/>
</dbReference>
<dbReference type="RefSeq" id="WP_100080596.1">
    <property type="nucleotide sequence ID" value="NZ_NQVN01000006.1"/>
</dbReference>
<keyword evidence="3 8" id="KW-0436">Ligase</keyword>
<feature type="binding site" evidence="8">
    <location>
        <position position="155"/>
    </location>
    <ligand>
        <name>(R)-pantoate</name>
        <dbReference type="ChEBI" id="CHEBI:15980"/>
    </ligand>
</feature>
<evidence type="ECO:0000256" key="5">
    <source>
        <dbReference type="ARBA" id="ARBA00022741"/>
    </source>
</evidence>
<dbReference type="Gene3D" id="3.30.1300.10">
    <property type="entry name" value="Pantoate-beta-alanine ligase, C-terminal domain"/>
    <property type="match status" value="1"/>
</dbReference>
<feature type="active site" description="Proton donor" evidence="8">
    <location>
        <position position="39"/>
    </location>
</feature>
<dbReference type="PANTHER" id="PTHR21299:SF1">
    <property type="entry name" value="PANTOATE--BETA-ALANINE LIGASE"/>
    <property type="match status" value="1"/>
</dbReference>
<comment type="catalytic activity">
    <reaction evidence="7 8">
        <text>(R)-pantoate + beta-alanine + ATP = (R)-pantothenate + AMP + diphosphate + H(+)</text>
        <dbReference type="Rhea" id="RHEA:10912"/>
        <dbReference type="ChEBI" id="CHEBI:15378"/>
        <dbReference type="ChEBI" id="CHEBI:15980"/>
        <dbReference type="ChEBI" id="CHEBI:29032"/>
        <dbReference type="ChEBI" id="CHEBI:30616"/>
        <dbReference type="ChEBI" id="CHEBI:33019"/>
        <dbReference type="ChEBI" id="CHEBI:57966"/>
        <dbReference type="ChEBI" id="CHEBI:456215"/>
        <dbReference type="EC" id="6.3.2.1"/>
    </reaction>
</comment>
<keyword evidence="6 8" id="KW-0067">ATP-binding</keyword>
<reference evidence="9 10" key="1">
    <citation type="submission" date="2017-08" db="EMBL/GenBank/DDBJ databases">
        <title>Pleomorphomonas carboxidotrophicus sp. nov., a new mesophilic hydrogenogenic carboxidotroph.</title>
        <authorList>
            <person name="Esquivel-Elizondo S."/>
            <person name="Krajmalnik-Brown R."/>
            <person name="Maldonado J."/>
        </authorList>
    </citation>
    <scope>NUCLEOTIDE SEQUENCE [LARGE SCALE GENOMIC DNA]</scope>
    <source>
        <strain evidence="9 10">SVCO-16</strain>
    </source>
</reference>
<keyword evidence="10" id="KW-1185">Reference proteome</keyword>
<comment type="miscellaneous">
    <text evidence="8">The reaction proceeds by a bi uni uni bi ping pong mechanism.</text>
</comment>
<evidence type="ECO:0000256" key="6">
    <source>
        <dbReference type="ARBA" id="ARBA00022840"/>
    </source>
</evidence>
<comment type="pathway">
    <text evidence="1 8">Cofactor biosynthesis; (R)-pantothenate biosynthesis; (R)-pantothenate from (R)-pantoate and beta-alanine: step 1/1.</text>
</comment>
<feature type="binding site" evidence="8">
    <location>
        <begin position="32"/>
        <end position="39"/>
    </location>
    <ligand>
        <name>ATP</name>
        <dbReference type="ChEBI" id="CHEBI:30616"/>
    </ligand>
</feature>
<evidence type="ECO:0000256" key="8">
    <source>
        <dbReference type="HAMAP-Rule" id="MF_00158"/>
    </source>
</evidence>
<feature type="binding site" evidence="8">
    <location>
        <begin position="186"/>
        <end position="189"/>
    </location>
    <ligand>
        <name>ATP</name>
        <dbReference type="ChEBI" id="CHEBI:30616"/>
    </ligand>
</feature>
<dbReference type="PANTHER" id="PTHR21299">
    <property type="entry name" value="CYTIDYLATE KINASE/PANTOATE-BETA-ALANINE LIGASE"/>
    <property type="match status" value="1"/>
</dbReference>
<accession>A0A2G9WY59</accession>
<dbReference type="GO" id="GO:0015940">
    <property type="term" value="P:pantothenate biosynthetic process"/>
    <property type="evidence" value="ECO:0007669"/>
    <property type="project" value="UniProtKB-UniRule"/>
</dbReference>
<keyword evidence="4 8" id="KW-0566">Pantothenate biosynthesis</keyword>
<organism evidence="9 10">
    <name type="scientific">Pleomorphomonas carboxyditropha</name>
    <dbReference type="NCBI Taxonomy" id="2023338"/>
    <lineage>
        <taxon>Bacteria</taxon>
        <taxon>Pseudomonadati</taxon>
        <taxon>Pseudomonadota</taxon>
        <taxon>Alphaproteobacteria</taxon>
        <taxon>Hyphomicrobiales</taxon>
        <taxon>Pleomorphomonadaceae</taxon>
        <taxon>Pleomorphomonas</taxon>
    </lineage>
</organism>
<dbReference type="Gene3D" id="3.40.50.620">
    <property type="entry name" value="HUPs"/>
    <property type="match status" value="1"/>
</dbReference>
<comment type="caution">
    <text evidence="9">The sequence shown here is derived from an EMBL/GenBank/DDBJ whole genome shotgun (WGS) entry which is preliminary data.</text>
</comment>
<dbReference type="NCBIfam" id="TIGR00018">
    <property type="entry name" value="panC"/>
    <property type="match status" value="1"/>
</dbReference>
<name>A0A2G9WY59_9HYPH</name>
<dbReference type="HAMAP" id="MF_00158">
    <property type="entry name" value="PanC"/>
    <property type="match status" value="1"/>
</dbReference>
<dbReference type="Proteomes" id="UP000231070">
    <property type="component" value="Unassembled WGS sequence"/>
</dbReference>
<comment type="function">
    <text evidence="8">Catalyzes the condensation of pantoate with beta-alanine in an ATP-dependent reaction via a pantoyl-adenylate intermediate.</text>
</comment>
<comment type="subcellular location">
    <subcellularLocation>
        <location evidence="8">Cytoplasm</location>
    </subcellularLocation>
</comment>
<evidence type="ECO:0000313" key="9">
    <source>
        <dbReference type="EMBL" id="PIO99060.1"/>
    </source>
</evidence>
<dbReference type="OrthoDB" id="9773087at2"/>
<dbReference type="UniPathway" id="UPA00028">
    <property type="reaction ID" value="UER00005"/>
</dbReference>
<dbReference type="AlphaFoldDB" id="A0A2G9WY59"/>
<evidence type="ECO:0000256" key="4">
    <source>
        <dbReference type="ARBA" id="ARBA00022655"/>
    </source>
</evidence>
<evidence type="ECO:0000313" key="10">
    <source>
        <dbReference type="Proteomes" id="UP000231070"/>
    </source>
</evidence>
<dbReference type="GO" id="GO:0004592">
    <property type="term" value="F:pantoate-beta-alanine ligase activity"/>
    <property type="evidence" value="ECO:0007669"/>
    <property type="project" value="UniProtKB-UniRule"/>
</dbReference>
<feature type="binding site" evidence="8">
    <location>
        <position position="63"/>
    </location>
    <ligand>
        <name>(R)-pantoate</name>
        <dbReference type="ChEBI" id="CHEBI:15980"/>
    </ligand>
</feature>
<dbReference type="GO" id="GO:0005524">
    <property type="term" value="F:ATP binding"/>
    <property type="evidence" value="ECO:0007669"/>
    <property type="project" value="UniProtKB-KW"/>
</dbReference>
<keyword evidence="8" id="KW-0963">Cytoplasm</keyword>
<dbReference type="FunFam" id="3.40.50.620:FF:000013">
    <property type="entry name" value="Pantothenate synthetase"/>
    <property type="match status" value="1"/>
</dbReference>
<evidence type="ECO:0000256" key="2">
    <source>
        <dbReference type="ARBA" id="ARBA00009256"/>
    </source>
</evidence>
<evidence type="ECO:0000256" key="7">
    <source>
        <dbReference type="ARBA" id="ARBA00048258"/>
    </source>
</evidence>
<proteinExistence type="inferred from homology"/>
<dbReference type="InterPro" id="IPR042176">
    <property type="entry name" value="Pantoate_ligase_C"/>
</dbReference>
<dbReference type="EC" id="6.3.2.1" evidence="8"/>
<sequence>MPLETLTTIPELRERLLPARRAGKSVGLVPTMGYLHRGHAALVDRARADNDVVVTSVFVNPLQFGPNEDFARYPRDLDADRRLLAAHGADIVFAPSVEEMYPRPIVTHVEVESLSGRMEGERRPGHFRGVATVVGKLFNIAQPDRAYFGEKDYQQLQVIRRMVADLSFPLEIVGVPTVRDVDGVALSSRNVYLSPAERAAAPVLGRSLAAAADAIAAGAVDPRDIEAAIRGVLAAEPLAEPDLVAVAAADTLEPVDPKAPPPAIALMIAVRIGHTRLIDQRVVAVP</sequence>
<protein>
    <recommendedName>
        <fullName evidence="8">Pantothenate synthetase</fullName>
        <shortName evidence="8">PS</shortName>
        <ecNumber evidence="8">6.3.2.1</ecNumber>
    </recommendedName>
    <alternativeName>
        <fullName evidence="8">Pantoate--beta-alanine ligase</fullName>
    </alternativeName>
    <alternativeName>
        <fullName evidence="8">Pantoate-activating enzyme</fullName>
    </alternativeName>
</protein>
<feature type="binding site" evidence="8">
    <location>
        <position position="63"/>
    </location>
    <ligand>
        <name>beta-alanine</name>
        <dbReference type="ChEBI" id="CHEBI:57966"/>
    </ligand>
</feature>